<keyword evidence="1" id="KW-0479">Metal-binding</keyword>
<proteinExistence type="predicted"/>
<evidence type="ECO:0000313" key="6">
    <source>
        <dbReference type="EMBL" id="KOO24923.1"/>
    </source>
</evidence>
<protein>
    <recommendedName>
        <fullName evidence="5">EF-hand domain-containing protein</fullName>
    </recommendedName>
</protein>
<dbReference type="AlphaFoldDB" id="A0A0M0JFA9"/>
<keyword evidence="7" id="KW-1185">Reference proteome</keyword>
<feature type="domain" description="EF-hand" evidence="5">
    <location>
        <begin position="146"/>
        <end position="181"/>
    </location>
</feature>
<evidence type="ECO:0000259" key="5">
    <source>
        <dbReference type="PROSITE" id="PS50222"/>
    </source>
</evidence>
<reference evidence="7" key="1">
    <citation type="journal article" date="2015" name="PLoS Genet.">
        <title>Genome Sequence and Transcriptome Analyses of Chrysochromulina tobin: Metabolic Tools for Enhanced Algal Fitness in the Prominent Order Prymnesiales (Haptophyceae).</title>
        <authorList>
            <person name="Hovde B.T."/>
            <person name="Deodato C.R."/>
            <person name="Hunsperger H.M."/>
            <person name="Ryken S.A."/>
            <person name="Yost W."/>
            <person name="Jha R.K."/>
            <person name="Patterson J."/>
            <person name="Monnat R.J. Jr."/>
            <person name="Barlow S.B."/>
            <person name="Starkenburg S.R."/>
            <person name="Cattolico R.A."/>
        </authorList>
    </citation>
    <scope>NUCLEOTIDE SEQUENCE</scope>
    <source>
        <strain evidence="7">CCMP291</strain>
    </source>
</reference>
<dbReference type="EMBL" id="JWZX01003037">
    <property type="protein sequence ID" value="KOO24923.1"/>
    <property type="molecule type" value="Genomic_DNA"/>
</dbReference>
<feature type="domain" description="EF-hand" evidence="5">
    <location>
        <begin position="596"/>
        <end position="631"/>
    </location>
</feature>
<dbReference type="SMART" id="SM00054">
    <property type="entry name" value="EFh"/>
    <property type="match status" value="4"/>
</dbReference>
<dbReference type="InterPro" id="IPR002048">
    <property type="entry name" value="EF_hand_dom"/>
</dbReference>
<organism evidence="6 7">
    <name type="scientific">Chrysochromulina tobinii</name>
    <dbReference type="NCBI Taxonomy" id="1460289"/>
    <lineage>
        <taxon>Eukaryota</taxon>
        <taxon>Haptista</taxon>
        <taxon>Haptophyta</taxon>
        <taxon>Prymnesiophyceae</taxon>
        <taxon>Prymnesiales</taxon>
        <taxon>Chrysochromulinaceae</taxon>
        <taxon>Chrysochromulina</taxon>
    </lineage>
</organism>
<accession>A0A0M0JFA9</accession>
<dbReference type="PROSITE" id="PS00018">
    <property type="entry name" value="EF_HAND_1"/>
    <property type="match status" value="4"/>
</dbReference>
<evidence type="ECO:0000256" key="3">
    <source>
        <dbReference type="ARBA" id="ARBA00022837"/>
    </source>
</evidence>
<sequence>MHGARAFYYPYGPHKLSHQPVLEDDSCTAPSWAPRSHRPAPSRPRPASAPTTARDSTAQRGGYTGHSGGYRLREDAGGRKGAVLATTLKLDRSSGRPVSELLRETLVASDVMVRVIDLFREWDENQDGRISKHEFSVGMAALGIDVSKEEANELFDEFDPDGSGTIEYKELNQLLKRRVELGELGADGERKKGASAQSTLAETASRAARAAKRYRGVRGGSTDGSPLLAAFMSNGTFAPAAYPKPPCIRNPDGGMWSADFSWARGVPVGFQNAMPGGTNAAGPQVIGDLRDHHEFHKAPAQQPLRLTLSLGAAAPVHAATPTAAEAAKSPRSAPVYKGSPQKAAHSLIQKALREANLDGRPAMPFGQRTTTYLDIEAAWPTPPPNRYNPPIGHHERRARVSDFGAGGGVVKRTAATNSTGTDINIGPGTYRPNYPADKRTPRATIIGASVPAAIEDHVKNLGPGAYDLPAPDQTPGARVPPAYSFSSAPTGRGVTGLGGTGPSQGLMVWTTLVPKLVKAGVLDDPKAVSALDRARAKAQQEQKKELELTATVKHAIRKDAPQATKALYNMVRMDVVAGEGAADSFVIDQIRNALKASWTRVKDLFVEWDQDGSGTVDQREFHRALSLLGVSATREQADGLFATFDRDGSGSVTYAEMQRKLDFRRSGQASAGASAPSV</sequence>
<feature type="region of interest" description="Disordered" evidence="4">
    <location>
        <begin position="418"/>
        <end position="437"/>
    </location>
</feature>
<dbReference type="PROSITE" id="PS50222">
    <property type="entry name" value="EF_HAND_2"/>
    <property type="match status" value="4"/>
</dbReference>
<dbReference type="Proteomes" id="UP000037460">
    <property type="component" value="Unassembled WGS sequence"/>
</dbReference>
<dbReference type="PANTHER" id="PTHR34524:SF6">
    <property type="entry name" value="CALCYPHOSINE LIKE"/>
    <property type="match status" value="1"/>
</dbReference>
<evidence type="ECO:0000313" key="7">
    <source>
        <dbReference type="Proteomes" id="UP000037460"/>
    </source>
</evidence>
<dbReference type="InterPro" id="IPR051581">
    <property type="entry name" value="Ca-bind"/>
</dbReference>
<dbReference type="PANTHER" id="PTHR34524">
    <property type="entry name" value="CALCYPHOSIN"/>
    <property type="match status" value="1"/>
</dbReference>
<comment type="caution">
    <text evidence="6">The sequence shown here is derived from an EMBL/GenBank/DDBJ whole genome shotgun (WGS) entry which is preliminary data.</text>
</comment>
<dbReference type="SUPFAM" id="SSF47473">
    <property type="entry name" value="EF-hand"/>
    <property type="match status" value="1"/>
</dbReference>
<name>A0A0M0JFA9_9EUKA</name>
<feature type="domain" description="EF-hand" evidence="5">
    <location>
        <begin position="632"/>
        <end position="667"/>
    </location>
</feature>
<evidence type="ECO:0000256" key="1">
    <source>
        <dbReference type="ARBA" id="ARBA00022723"/>
    </source>
</evidence>
<keyword evidence="3" id="KW-0106">Calcium</keyword>
<gene>
    <name evidence="6" type="ORF">Ctob_006793</name>
</gene>
<dbReference type="Pfam" id="PF13499">
    <property type="entry name" value="EF-hand_7"/>
    <property type="match status" value="2"/>
</dbReference>
<dbReference type="InterPro" id="IPR018247">
    <property type="entry name" value="EF_Hand_1_Ca_BS"/>
</dbReference>
<dbReference type="Gene3D" id="1.10.238.10">
    <property type="entry name" value="EF-hand"/>
    <property type="match status" value="2"/>
</dbReference>
<feature type="domain" description="EF-hand" evidence="5">
    <location>
        <begin position="110"/>
        <end position="145"/>
    </location>
</feature>
<keyword evidence="2" id="KW-0677">Repeat</keyword>
<evidence type="ECO:0000256" key="2">
    <source>
        <dbReference type="ARBA" id="ARBA00022737"/>
    </source>
</evidence>
<dbReference type="CDD" id="cd00051">
    <property type="entry name" value="EFh"/>
    <property type="match status" value="2"/>
</dbReference>
<dbReference type="InterPro" id="IPR011992">
    <property type="entry name" value="EF-hand-dom_pair"/>
</dbReference>
<feature type="region of interest" description="Disordered" evidence="4">
    <location>
        <begin position="20"/>
        <end position="75"/>
    </location>
</feature>
<dbReference type="GO" id="GO:0005509">
    <property type="term" value="F:calcium ion binding"/>
    <property type="evidence" value="ECO:0007669"/>
    <property type="project" value="InterPro"/>
</dbReference>
<dbReference type="OrthoDB" id="444540at2759"/>
<evidence type="ECO:0000256" key="4">
    <source>
        <dbReference type="SAM" id="MobiDB-lite"/>
    </source>
</evidence>